<dbReference type="Ensembl" id="ENSCMIT00000004857.1">
    <property type="protein sequence ID" value="ENSCMIP00000004681.1"/>
    <property type="gene ID" value="ENSCMIG00000002788.1"/>
</dbReference>
<evidence type="ECO:0000313" key="5">
    <source>
        <dbReference type="Ensembl" id="ENSCMIP00000004681.1"/>
    </source>
</evidence>
<dbReference type="InParanoid" id="A0A4W3GMK5"/>
<keyword evidence="2" id="KW-0479">Metal-binding</keyword>
<dbReference type="PANTHER" id="PTHR43462:SF1">
    <property type="entry name" value="ALANYL-TRNA EDITING PROTEIN AARSD1"/>
    <property type="match status" value="1"/>
</dbReference>
<name>A0A4W3GMK5_CALMI</name>
<dbReference type="InterPro" id="IPR051335">
    <property type="entry name" value="Alanyl-tRNA_Editing_Enzymes"/>
</dbReference>
<evidence type="ECO:0000313" key="6">
    <source>
        <dbReference type="Proteomes" id="UP000314986"/>
    </source>
</evidence>
<dbReference type="Pfam" id="PF07973">
    <property type="entry name" value="tRNA_SAD"/>
    <property type="match status" value="1"/>
</dbReference>
<dbReference type="Proteomes" id="UP000314986">
    <property type="component" value="Unassembled WGS sequence"/>
</dbReference>
<sequence length="254" mass="26739">GVGEGECGGSTTTHYTYKTPALSHREDVPVRWVDWTVRDLGVGIRRRWGNGGCGGVGGLVGGWGWPKARSKRRVLRCGLEGGEGGNEGRAGGVVVVAVALCPAVAPGSEPLLLPPPPLRPRELGRQRSVIELDTKAVTAEQVQALEATVNEHIRAHLPVTVQLVSADHPQAEKFGSSGLPGDRAGPIRVIEIPGVDQNMCCGTHVSNLSHLQVSAGSPTRVWEAIRSVSAYSVNTQWVGVCVSVCVCVCMCLCG</sequence>
<reference evidence="6" key="3">
    <citation type="journal article" date="2014" name="Nature">
        <title>Elephant shark genome provides unique insights into gnathostome evolution.</title>
        <authorList>
            <consortium name="International Elephant Shark Genome Sequencing Consortium"/>
            <person name="Venkatesh B."/>
            <person name="Lee A.P."/>
            <person name="Ravi V."/>
            <person name="Maurya A.K."/>
            <person name="Lian M.M."/>
            <person name="Swann J.B."/>
            <person name="Ohta Y."/>
            <person name="Flajnik M.F."/>
            <person name="Sutoh Y."/>
            <person name="Kasahara M."/>
            <person name="Hoon S."/>
            <person name="Gangu V."/>
            <person name="Roy S.W."/>
            <person name="Irimia M."/>
            <person name="Korzh V."/>
            <person name="Kondrychyn I."/>
            <person name="Lim Z.W."/>
            <person name="Tay B.H."/>
            <person name="Tohari S."/>
            <person name="Kong K.W."/>
            <person name="Ho S."/>
            <person name="Lorente-Galdos B."/>
            <person name="Quilez J."/>
            <person name="Marques-Bonet T."/>
            <person name="Raney B.J."/>
            <person name="Ingham P.W."/>
            <person name="Tay A."/>
            <person name="Hillier L.W."/>
            <person name="Minx P."/>
            <person name="Boehm T."/>
            <person name="Wilson R.K."/>
            <person name="Brenner S."/>
            <person name="Warren W.C."/>
        </authorList>
    </citation>
    <scope>NUCLEOTIDE SEQUENCE [LARGE SCALE GENOMIC DNA]</scope>
</reference>
<dbReference type="STRING" id="7868.ENSCMIP00000004681"/>
<reference evidence="6" key="2">
    <citation type="journal article" date="2007" name="PLoS Biol.">
        <title>Survey sequencing and comparative analysis of the elephant shark (Callorhinchus milii) genome.</title>
        <authorList>
            <person name="Venkatesh B."/>
            <person name="Kirkness E.F."/>
            <person name="Loh Y.H."/>
            <person name="Halpern A.L."/>
            <person name="Lee A.P."/>
            <person name="Johnson J."/>
            <person name="Dandona N."/>
            <person name="Viswanathan L.D."/>
            <person name="Tay A."/>
            <person name="Venter J.C."/>
            <person name="Strausberg R.L."/>
            <person name="Brenner S."/>
        </authorList>
    </citation>
    <scope>NUCLEOTIDE SEQUENCE [LARGE SCALE GENOMIC DNA]</scope>
</reference>
<dbReference type="AlphaFoldDB" id="A0A4W3GMK5"/>
<feature type="domain" description="Threonyl/alanyl tRNA synthetase SAD" evidence="4">
    <location>
        <begin position="187"/>
        <end position="212"/>
    </location>
</feature>
<dbReference type="InterPro" id="IPR012947">
    <property type="entry name" value="tRNA_SAD"/>
</dbReference>
<dbReference type="GeneTree" id="ENSGT00940000156241"/>
<dbReference type="InterPro" id="IPR018163">
    <property type="entry name" value="Thr/Ala-tRNA-synth_IIc_edit"/>
</dbReference>
<reference evidence="6" key="1">
    <citation type="journal article" date="2006" name="Science">
        <title>Ancient noncoding elements conserved in the human genome.</title>
        <authorList>
            <person name="Venkatesh B."/>
            <person name="Kirkness E.F."/>
            <person name="Loh Y.H."/>
            <person name="Halpern A.L."/>
            <person name="Lee A.P."/>
            <person name="Johnson J."/>
            <person name="Dandona N."/>
            <person name="Viswanathan L.D."/>
            <person name="Tay A."/>
            <person name="Venter J.C."/>
            <person name="Strausberg R.L."/>
            <person name="Brenner S."/>
        </authorList>
    </citation>
    <scope>NUCLEOTIDE SEQUENCE [LARGE SCALE GENOMIC DNA]</scope>
</reference>
<dbReference type="GO" id="GO:0002196">
    <property type="term" value="F:Ser-tRNA(Ala) deacylase activity"/>
    <property type="evidence" value="ECO:0007669"/>
    <property type="project" value="TreeGrafter"/>
</dbReference>
<evidence type="ECO:0000256" key="3">
    <source>
        <dbReference type="ARBA" id="ARBA00022833"/>
    </source>
</evidence>
<keyword evidence="3" id="KW-0862">Zinc</keyword>
<keyword evidence="6" id="KW-1185">Reference proteome</keyword>
<dbReference type="GO" id="GO:0005524">
    <property type="term" value="F:ATP binding"/>
    <property type="evidence" value="ECO:0007669"/>
    <property type="project" value="InterPro"/>
</dbReference>
<dbReference type="Gene3D" id="3.30.980.10">
    <property type="entry name" value="Threonyl-trna Synthetase, Chain A, domain 2"/>
    <property type="match status" value="1"/>
</dbReference>
<evidence type="ECO:0000256" key="2">
    <source>
        <dbReference type="ARBA" id="ARBA00022723"/>
    </source>
</evidence>
<dbReference type="SUPFAM" id="SSF55186">
    <property type="entry name" value="ThrRS/AlaRS common domain"/>
    <property type="match status" value="1"/>
</dbReference>
<protein>
    <recommendedName>
        <fullName evidence="4">Threonyl/alanyl tRNA synthetase SAD domain-containing protein</fullName>
    </recommendedName>
</protein>
<reference evidence="5" key="5">
    <citation type="submission" date="2025-09" db="UniProtKB">
        <authorList>
            <consortium name="Ensembl"/>
        </authorList>
    </citation>
    <scope>IDENTIFICATION</scope>
</reference>
<reference evidence="5" key="4">
    <citation type="submission" date="2025-08" db="UniProtKB">
        <authorList>
            <consortium name="Ensembl"/>
        </authorList>
    </citation>
    <scope>IDENTIFICATION</scope>
</reference>
<evidence type="ECO:0000256" key="1">
    <source>
        <dbReference type="ARBA" id="ARBA00001947"/>
    </source>
</evidence>
<accession>A0A4W3GMK5</accession>
<dbReference type="GO" id="GO:0043039">
    <property type="term" value="P:tRNA aminoacylation"/>
    <property type="evidence" value="ECO:0007669"/>
    <property type="project" value="InterPro"/>
</dbReference>
<proteinExistence type="predicted"/>
<dbReference type="PANTHER" id="PTHR43462">
    <property type="entry name" value="ALANYL-TRNA EDITING PROTEIN"/>
    <property type="match status" value="1"/>
</dbReference>
<organism evidence="5 6">
    <name type="scientific">Callorhinchus milii</name>
    <name type="common">Ghost shark</name>
    <dbReference type="NCBI Taxonomy" id="7868"/>
    <lineage>
        <taxon>Eukaryota</taxon>
        <taxon>Metazoa</taxon>
        <taxon>Chordata</taxon>
        <taxon>Craniata</taxon>
        <taxon>Vertebrata</taxon>
        <taxon>Chondrichthyes</taxon>
        <taxon>Holocephali</taxon>
        <taxon>Chimaeriformes</taxon>
        <taxon>Callorhinchidae</taxon>
        <taxon>Callorhinchus</taxon>
    </lineage>
</organism>
<evidence type="ECO:0000259" key="4">
    <source>
        <dbReference type="Pfam" id="PF07973"/>
    </source>
</evidence>
<dbReference type="GO" id="GO:0004812">
    <property type="term" value="F:aminoacyl-tRNA ligase activity"/>
    <property type="evidence" value="ECO:0007669"/>
    <property type="project" value="InterPro"/>
</dbReference>
<dbReference type="GO" id="GO:0046872">
    <property type="term" value="F:metal ion binding"/>
    <property type="evidence" value="ECO:0007669"/>
    <property type="project" value="UniProtKB-KW"/>
</dbReference>
<comment type="cofactor">
    <cofactor evidence="1">
        <name>Zn(2+)</name>
        <dbReference type="ChEBI" id="CHEBI:29105"/>
    </cofactor>
</comment>